<evidence type="ECO:0000313" key="3">
    <source>
        <dbReference type="EMBL" id="PXX52779.1"/>
    </source>
</evidence>
<feature type="compositionally biased region" description="Basic and acidic residues" evidence="1">
    <location>
        <begin position="182"/>
        <end position="198"/>
    </location>
</feature>
<organism evidence="3 4">
    <name type="scientific">Nocardia tenerifensis</name>
    <dbReference type="NCBI Taxonomy" id="228006"/>
    <lineage>
        <taxon>Bacteria</taxon>
        <taxon>Bacillati</taxon>
        <taxon>Actinomycetota</taxon>
        <taxon>Actinomycetes</taxon>
        <taxon>Mycobacteriales</taxon>
        <taxon>Nocardiaceae</taxon>
        <taxon>Nocardia</taxon>
    </lineage>
</organism>
<feature type="region of interest" description="Disordered" evidence="1">
    <location>
        <begin position="99"/>
        <end position="243"/>
    </location>
</feature>
<keyword evidence="2" id="KW-0812">Transmembrane</keyword>
<feature type="compositionally biased region" description="Basic and acidic residues" evidence="1">
    <location>
        <begin position="128"/>
        <end position="147"/>
    </location>
</feature>
<feature type="transmembrane region" description="Helical" evidence="2">
    <location>
        <begin position="248"/>
        <end position="271"/>
    </location>
</feature>
<keyword evidence="4" id="KW-1185">Reference proteome</keyword>
<feature type="transmembrane region" description="Helical" evidence="2">
    <location>
        <begin position="325"/>
        <end position="347"/>
    </location>
</feature>
<dbReference type="AlphaFoldDB" id="A0A318JSJ5"/>
<feature type="compositionally biased region" description="Basic and acidic residues" evidence="1">
    <location>
        <begin position="104"/>
        <end position="119"/>
    </location>
</feature>
<evidence type="ECO:0000256" key="1">
    <source>
        <dbReference type="SAM" id="MobiDB-lite"/>
    </source>
</evidence>
<gene>
    <name evidence="3" type="ORF">DFR70_13027</name>
</gene>
<keyword evidence="2" id="KW-1133">Transmembrane helix</keyword>
<keyword evidence="2" id="KW-0472">Membrane</keyword>
<comment type="caution">
    <text evidence="3">The sequence shown here is derived from an EMBL/GenBank/DDBJ whole genome shotgun (WGS) entry which is preliminary data.</text>
</comment>
<proteinExistence type="predicted"/>
<reference evidence="3 4" key="1">
    <citation type="submission" date="2018-05" db="EMBL/GenBank/DDBJ databases">
        <title>Genomic Encyclopedia of Type Strains, Phase IV (KMG-IV): sequencing the most valuable type-strain genomes for metagenomic binning, comparative biology and taxonomic classification.</title>
        <authorList>
            <person name="Goeker M."/>
        </authorList>
    </citation>
    <scope>NUCLEOTIDE SEQUENCE [LARGE SCALE GENOMIC DNA]</scope>
    <source>
        <strain evidence="3 4">DSM 44704</strain>
    </source>
</reference>
<protein>
    <submittedName>
        <fullName evidence="3">Uncharacterized protein</fullName>
    </submittedName>
</protein>
<evidence type="ECO:0000313" key="4">
    <source>
        <dbReference type="Proteomes" id="UP000247569"/>
    </source>
</evidence>
<evidence type="ECO:0000256" key="2">
    <source>
        <dbReference type="SAM" id="Phobius"/>
    </source>
</evidence>
<feature type="compositionally biased region" description="Basic and acidic residues" evidence="1">
    <location>
        <begin position="209"/>
        <end position="223"/>
    </location>
</feature>
<feature type="transmembrane region" description="Helical" evidence="2">
    <location>
        <begin position="382"/>
        <end position="403"/>
    </location>
</feature>
<dbReference type="EMBL" id="QJKF01000030">
    <property type="protein sequence ID" value="PXX52779.1"/>
    <property type="molecule type" value="Genomic_DNA"/>
</dbReference>
<dbReference type="Proteomes" id="UP000247569">
    <property type="component" value="Unassembled WGS sequence"/>
</dbReference>
<name>A0A318JSJ5_9NOCA</name>
<accession>A0A318JSJ5</accession>
<sequence>MTTTENDTEADTHRVAQQAHLAALAALDTKKDQIRYACEQLPSPSGGTVRTWLEHFGVDVSRPNAATVVAEWRREHGIVSTGDLQALTAEMIAELDAARATANSEHRTPDTAEASENRTRATRATRAGVRDSSEHRRLTDRTPRPDTEQSLDIEPDTTLAAPNEHLDGADVCATDTLTGHPGTEHPEGFEHPSGHHAEVFAPVQTNTRPDTEHEQRTVDRTPNEHPGPTPIETGGGEAGEPKKSDRPLVVWPVLLMALSAFVSIWSGWVGLGEMTGFGVVQPFPGISDFKLNTAITLPIGVEAYASYALYVWLSGRARTESTHQFAKWSAFGSLALGAAGQIAYHLLTQSQSEEITRAQDTANTLAQAAGQTAPVIHATAPWWITTGVACLPVIVVGMGAALAHMVRGEREHRTPDRRANTATEQ</sequence>
<feature type="transmembrane region" description="Helical" evidence="2">
    <location>
        <begin position="291"/>
        <end position="313"/>
    </location>
</feature>
<dbReference type="RefSeq" id="WP_051187745.1">
    <property type="nucleotide sequence ID" value="NZ_QJKF01000030.1"/>
</dbReference>